<protein>
    <submittedName>
        <fullName evidence="1">Uncharacterized protein</fullName>
    </submittedName>
</protein>
<dbReference type="KEGG" id="nia:A8C56_07920"/>
<dbReference type="STRING" id="1176587.A8C56_07920"/>
<dbReference type="AlphaFoldDB" id="A0A1A9HZW6"/>
<proteinExistence type="predicted"/>
<name>A0A1A9HZW6_9BACT</name>
<keyword evidence="2" id="KW-1185">Reference proteome</keyword>
<sequence length="148" mass="16689">MAYCFTFKILIMPNYSVDKLTTTFDCDAVLTIAASEQKNLEWKKLSLERQEEQYEKNAVGIAAELVGKQAEKAALDTVIDNLPDGPTKNDNIIKRTKVEYSIFLLENRKANYGDVALLEKELELQRAGKELEEIATFIAEVEARKAAI</sequence>
<organism evidence="1 2">
    <name type="scientific">Niabella ginsenosidivorans</name>
    <dbReference type="NCBI Taxonomy" id="1176587"/>
    <lineage>
        <taxon>Bacteria</taxon>
        <taxon>Pseudomonadati</taxon>
        <taxon>Bacteroidota</taxon>
        <taxon>Chitinophagia</taxon>
        <taxon>Chitinophagales</taxon>
        <taxon>Chitinophagaceae</taxon>
        <taxon>Niabella</taxon>
    </lineage>
</organism>
<gene>
    <name evidence="1" type="ORF">A8C56_07920</name>
</gene>
<reference evidence="1 2" key="1">
    <citation type="submission" date="2016-05" db="EMBL/GenBank/DDBJ databases">
        <title>Niabella ginsenosidivorans BS26 whole genome sequencing.</title>
        <authorList>
            <person name="Im W.T."/>
            <person name="Siddiqi M.Z."/>
        </authorList>
    </citation>
    <scope>NUCLEOTIDE SEQUENCE [LARGE SCALE GENOMIC DNA]</scope>
    <source>
        <strain evidence="1 2">BS26</strain>
    </source>
</reference>
<dbReference type="EMBL" id="CP015772">
    <property type="protein sequence ID" value="ANH80916.1"/>
    <property type="molecule type" value="Genomic_DNA"/>
</dbReference>
<evidence type="ECO:0000313" key="2">
    <source>
        <dbReference type="Proteomes" id="UP000077667"/>
    </source>
</evidence>
<dbReference type="Proteomes" id="UP000077667">
    <property type="component" value="Chromosome"/>
</dbReference>
<evidence type="ECO:0000313" key="1">
    <source>
        <dbReference type="EMBL" id="ANH80916.1"/>
    </source>
</evidence>
<accession>A0A1A9HZW6</accession>